<dbReference type="Gene3D" id="1.10.340.30">
    <property type="entry name" value="Hypothetical protein, domain 2"/>
    <property type="match status" value="1"/>
</dbReference>
<dbReference type="SUPFAM" id="SSF48150">
    <property type="entry name" value="DNA-glycosylase"/>
    <property type="match status" value="1"/>
</dbReference>
<dbReference type="KEGG" id="ttk:TST_0710"/>
<feature type="domain" description="HhH-GPD" evidence="8">
    <location>
        <begin position="46"/>
        <end position="210"/>
    </location>
</feature>
<dbReference type="InterPro" id="IPR003265">
    <property type="entry name" value="HhH-GPD_domain"/>
</dbReference>
<keyword evidence="3 7" id="KW-0234">DNA repair</keyword>
<dbReference type="HAMAP" id="MF_00241">
    <property type="entry name" value="Ogg"/>
    <property type="match status" value="1"/>
</dbReference>
<comment type="similarity">
    <text evidence="7">Belongs to the type-2 OGG1 family.</text>
</comment>
<dbReference type="AlphaFoldDB" id="A0A0S3QT54"/>
<dbReference type="Gene3D" id="1.10.1670.10">
    <property type="entry name" value="Helix-hairpin-Helix base-excision DNA repair enzymes (C-terminal)"/>
    <property type="match status" value="1"/>
</dbReference>
<dbReference type="NCBIfam" id="NF002305">
    <property type="entry name" value="PRK01229.1"/>
    <property type="match status" value="1"/>
</dbReference>
<dbReference type="PIRSF" id="PIRSF005954">
    <property type="entry name" value="Thrmst_ogg"/>
    <property type="match status" value="1"/>
</dbReference>
<evidence type="ECO:0000256" key="4">
    <source>
        <dbReference type="ARBA" id="ARBA00023239"/>
    </source>
</evidence>
<organism evidence="9 10">
    <name type="scientific">Thermosulfidibacter takaii (strain DSM 17441 / JCM 13301 / NBRC 103674 / ABI70S6)</name>
    <dbReference type="NCBI Taxonomy" id="1298851"/>
    <lineage>
        <taxon>Bacteria</taxon>
        <taxon>Pseudomonadati</taxon>
        <taxon>Thermosulfidibacterota</taxon>
        <taxon>Thermosulfidibacteria</taxon>
        <taxon>Thermosulfidibacterales</taxon>
        <taxon>Thermosulfidibacteraceae</taxon>
    </lineage>
</organism>
<evidence type="ECO:0000256" key="1">
    <source>
        <dbReference type="ARBA" id="ARBA00022763"/>
    </source>
</evidence>
<evidence type="ECO:0000256" key="5">
    <source>
        <dbReference type="ARBA" id="ARBA00023268"/>
    </source>
</evidence>
<evidence type="ECO:0000259" key="8">
    <source>
        <dbReference type="SMART" id="SM00478"/>
    </source>
</evidence>
<dbReference type="RefSeq" id="WP_068549511.1">
    <property type="nucleotide sequence ID" value="NZ_AP013035.1"/>
</dbReference>
<reference evidence="10" key="1">
    <citation type="journal article" date="2018" name="Science">
        <title>A primordial and reversible TCA cycle in a facultatively chemolithoautotrophic thermophile.</title>
        <authorList>
            <person name="Nunoura T."/>
            <person name="Chikaraishi Y."/>
            <person name="Izaki R."/>
            <person name="Suwa T."/>
            <person name="Sato T."/>
            <person name="Harada T."/>
            <person name="Mori K."/>
            <person name="Kato Y."/>
            <person name="Miyazaki M."/>
            <person name="Shimamura S."/>
            <person name="Yanagawa K."/>
            <person name="Shuto A."/>
            <person name="Ohkouchi N."/>
            <person name="Fujita N."/>
            <person name="Takaki Y."/>
            <person name="Atomi H."/>
            <person name="Takai K."/>
        </authorList>
    </citation>
    <scope>NUCLEOTIDE SEQUENCE [LARGE SCALE GENOMIC DNA]</scope>
    <source>
        <strain evidence="10">DSM 17441 / JCM 13301 / NBRC 103674 / ABI70S6</strain>
    </source>
</reference>
<keyword evidence="4 7" id="KW-0456">Lyase</keyword>
<dbReference type="SMART" id="SM00478">
    <property type="entry name" value="ENDO3c"/>
    <property type="match status" value="1"/>
</dbReference>
<dbReference type="GO" id="GO:0016799">
    <property type="term" value="F:hydrolase activity, hydrolyzing N-glycosyl compounds"/>
    <property type="evidence" value="ECO:0007669"/>
    <property type="project" value="UniProtKB-UniRule"/>
</dbReference>
<evidence type="ECO:0000256" key="7">
    <source>
        <dbReference type="HAMAP-Rule" id="MF_00241"/>
    </source>
</evidence>
<keyword evidence="5 7" id="KW-0511">Multifunctional enzyme</keyword>
<feature type="site" description="Important for guanine/8-oxoguanine distinction" evidence="7">
    <location>
        <position position="215"/>
    </location>
</feature>
<keyword evidence="10" id="KW-1185">Reference proteome</keyword>
<dbReference type="InterPro" id="IPR023170">
    <property type="entry name" value="HhH_base_excis_C"/>
</dbReference>
<name>A0A0S3QT54_THET7</name>
<dbReference type="EC" id="4.2.99.18" evidence="7"/>
<sequence length="215" mass="25159">MEYVEYLLGLYQELKKPIRARIAEFKEKWHNAPEEELYLEAVFCLLTPQSKALSCWEAVKELKRRRLIFSQDKESVAEVLRGKVRFHNTKACNVVELRKIFVSDGKPRVRKVILNKGDPCKVRRWLVKNVRGYGYKEATHFLRNIGFFLNGAIIDRHILRGMQKAGVIKEIPTTITERRYLQLEETFKDFASSIGLEPVELDLLMWAEKTGVVFK</sequence>
<evidence type="ECO:0000256" key="3">
    <source>
        <dbReference type="ARBA" id="ARBA00023204"/>
    </source>
</evidence>
<feature type="active site" evidence="7">
    <location>
        <position position="136"/>
    </location>
</feature>
<dbReference type="EC" id="3.2.2.-" evidence="7"/>
<keyword evidence="6 7" id="KW-0326">Glycosidase</keyword>
<feature type="active site" evidence="7">
    <location>
        <position position="155"/>
    </location>
</feature>
<gene>
    <name evidence="7" type="primary">ogg</name>
    <name evidence="9" type="ORF">TST_0710</name>
</gene>
<evidence type="ECO:0000256" key="6">
    <source>
        <dbReference type="ARBA" id="ARBA00023295"/>
    </source>
</evidence>
<evidence type="ECO:0000313" key="9">
    <source>
        <dbReference type="EMBL" id="BAT71515.1"/>
    </source>
</evidence>
<dbReference type="InterPro" id="IPR012092">
    <property type="entry name" value="DNA_glyclase/AP_lyase_Ogg"/>
</dbReference>
<accession>A0A0S3QT54</accession>
<keyword evidence="1 7" id="KW-0227">DNA damage</keyword>
<protein>
    <recommendedName>
        <fullName evidence="7">8-oxoguanine DNA glycosylase/AP lyase</fullName>
    </recommendedName>
    <domain>
        <recommendedName>
            <fullName evidence="7">8-oxoguanine DNA glycosylase</fullName>
            <shortName evidence="7">8-oxoG DNA glycosylase</shortName>
            <ecNumber evidence="7">3.2.2.-</ecNumber>
        </recommendedName>
    </domain>
    <domain>
        <recommendedName>
            <fullName evidence="7">DNA-(apurinic or apyrimidinic site) lyase</fullName>
            <shortName evidence="7">AP lyase</shortName>
            <ecNumber evidence="7">4.2.99.18</ecNumber>
        </recommendedName>
    </domain>
</protein>
<proteinExistence type="inferred from homology"/>
<dbReference type="STRING" id="1298851.TST_0710"/>
<dbReference type="InterPro" id="IPR011257">
    <property type="entry name" value="DNA_glycosylase"/>
</dbReference>
<dbReference type="Pfam" id="PF22175">
    <property type="entry name" value="Ogg-HhH"/>
    <property type="match status" value="1"/>
</dbReference>
<evidence type="ECO:0000256" key="2">
    <source>
        <dbReference type="ARBA" id="ARBA00022801"/>
    </source>
</evidence>
<keyword evidence="2 7" id="KW-0378">Hydrolase</keyword>
<dbReference type="EMBL" id="AP013035">
    <property type="protein sequence ID" value="BAT71515.1"/>
    <property type="molecule type" value="Genomic_DNA"/>
</dbReference>
<comment type="function">
    <text evidence="7">Catalyzes the excision of an oxidatively damaged form of guanine (7,8-dihydro-8-oxoguanine = 8-oxoG) from DNA. Also cleaves the DNA backbone at apurinic/apyrimidinic sites (AP sites).</text>
</comment>
<comment type="catalytic activity">
    <reaction evidence="7">
        <text>2'-deoxyribonucleotide-(2'-deoxyribose 5'-phosphate)-2'-deoxyribonucleotide-DNA = a 3'-end 2'-deoxyribonucleotide-(2,3-dehydro-2,3-deoxyribose 5'-phosphate)-DNA + a 5'-end 5'-phospho-2'-deoxyribonucleoside-DNA + H(+)</text>
        <dbReference type="Rhea" id="RHEA:66592"/>
        <dbReference type="Rhea" id="RHEA-COMP:13180"/>
        <dbReference type="Rhea" id="RHEA-COMP:16897"/>
        <dbReference type="Rhea" id="RHEA-COMP:17067"/>
        <dbReference type="ChEBI" id="CHEBI:15378"/>
        <dbReference type="ChEBI" id="CHEBI:136412"/>
        <dbReference type="ChEBI" id="CHEBI:157695"/>
        <dbReference type="ChEBI" id="CHEBI:167181"/>
        <dbReference type="EC" id="4.2.99.18"/>
    </reaction>
</comment>
<dbReference type="GO" id="GO:0006284">
    <property type="term" value="P:base-excision repair"/>
    <property type="evidence" value="ECO:0007669"/>
    <property type="project" value="UniProtKB-UniRule"/>
</dbReference>
<evidence type="ECO:0000313" key="10">
    <source>
        <dbReference type="Proteomes" id="UP000063234"/>
    </source>
</evidence>
<dbReference type="GO" id="GO:0140078">
    <property type="term" value="F:class I DNA-(apurinic or apyrimidinic site) endonuclease activity"/>
    <property type="evidence" value="ECO:0007669"/>
    <property type="project" value="UniProtKB-EC"/>
</dbReference>
<dbReference type="OrthoDB" id="12078at2"/>
<dbReference type="Proteomes" id="UP000063234">
    <property type="component" value="Chromosome"/>
</dbReference>